<organism evidence="2 3">
    <name type="scientific">Gigaspora margarita</name>
    <dbReference type="NCBI Taxonomy" id="4874"/>
    <lineage>
        <taxon>Eukaryota</taxon>
        <taxon>Fungi</taxon>
        <taxon>Fungi incertae sedis</taxon>
        <taxon>Mucoromycota</taxon>
        <taxon>Glomeromycotina</taxon>
        <taxon>Glomeromycetes</taxon>
        <taxon>Diversisporales</taxon>
        <taxon>Gigasporaceae</taxon>
        <taxon>Gigaspora</taxon>
    </lineage>
</organism>
<name>A0A8H4AIT2_GIGMA</name>
<evidence type="ECO:0000313" key="2">
    <source>
        <dbReference type="EMBL" id="KAF0501084.1"/>
    </source>
</evidence>
<dbReference type="EMBL" id="WTPW01000546">
    <property type="protein sequence ID" value="KAF0501084.1"/>
    <property type="molecule type" value="Genomic_DNA"/>
</dbReference>
<feature type="domain" description="C2H2-type" evidence="1">
    <location>
        <begin position="4"/>
        <end position="26"/>
    </location>
</feature>
<proteinExistence type="predicted"/>
<gene>
    <name evidence="2" type="ORF">F8M41_020157</name>
</gene>
<accession>A0A8H4AIT2</accession>
<dbReference type="AlphaFoldDB" id="A0A8H4AIT2"/>
<dbReference type="Proteomes" id="UP000439903">
    <property type="component" value="Unassembled WGS sequence"/>
</dbReference>
<evidence type="ECO:0000259" key="1">
    <source>
        <dbReference type="PROSITE" id="PS00028"/>
    </source>
</evidence>
<dbReference type="InterPro" id="IPR013087">
    <property type="entry name" value="Znf_C2H2_type"/>
</dbReference>
<evidence type="ECO:0000313" key="3">
    <source>
        <dbReference type="Proteomes" id="UP000439903"/>
    </source>
</evidence>
<dbReference type="Pfam" id="PF18759">
    <property type="entry name" value="Plavaka"/>
    <property type="match status" value="1"/>
</dbReference>
<protein>
    <submittedName>
        <fullName evidence="2">Zn-finger domain-containing protein</fullName>
    </submittedName>
</protein>
<dbReference type="InterPro" id="IPR041078">
    <property type="entry name" value="Plavaka"/>
</dbReference>
<dbReference type="OrthoDB" id="2424965at2759"/>
<reference evidence="2 3" key="1">
    <citation type="journal article" date="2019" name="Environ. Microbiol.">
        <title>At the nexus of three kingdoms: the genome of the mycorrhizal fungus Gigaspora margarita provides insights into plant, endobacterial and fungal interactions.</title>
        <authorList>
            <person name="Venice F."/>
            <person name="Ghignone S."/>
            <person name="Salvioli di Fossalunga A."/>
            <person name="Amselem J."/>
            <person name="Novero M."/>
            <person name="Xianan X."/>
            <person name="Sedzielewska Toro K."/>
            <person name="Morin E."/>
            <person name="Lipzen A."/>
            <person name="Grigoriev I.V."/>
            <person name="Henrissat B."/>
            <person name="Martin F.M."/>
            <person name="Bonfante P."/>
        </authorList>
    </citation>
    <scope>NUCLEOTIDE SEQUENCE [LARGE SCALE GENOMIC DNA]</scope>
    <source>
        <strain evidence="2 3">BEG34</strain>
    </source>
</reference>
<sequence length="828" mass="97609">MHSCKIPGCNKKFLTTQGLGSHEHWHQTIEIQNKVIHSEESFISQQCQQKTINNKLELQTSILESQPSKINVRNLVITKESGKLQTKLIQTNELSKMTQNELNSSSDNESIISESSDIFDIPIILNEQDYGFFDFLKTIVPERSNEWQSYFPNESYADFIKLIINNKLSTSVGNDIIKFFNKHANRIDKPLPSSTQQGKHYIDKTEQTIHDFANEIVFEFEEKKYLMNYKNIFDGVKELLSKDDIANSCIFDYQPNFKNSTRCYSELYNSIWWEKIHYKLPIGAKLLAIILYSDSTTCDKFEKTSKHPIYMTLGNIPMSRRNQQDAKILLGFLPILASINKNSEKYRIATKQIFHKAIASILKPLHAQYEKANMCCLTYSSSQAQCPCHFCLIKKDDLNNINLKKKDIILRTEINMKEILQENLSKDYSIYNMDNAFWNHQNFNIYSATIPDHKRLAQIPRFHNLHIFKYGISNISQFTASNYQDMMKIFVFVLDGLIDSNLKLNKTICSVFVKWNIMYLWTKHDELSDTDFIIFEKDIQEWANEFKSLFIEYSLSNLKLPKFYSWIYHIISSIKEFGSVNGMTSETYEALHKIYIKRLYNLTNKRDIDKQLLTMTRRQEILYASLQQKKIIQFEHLNFIIDKTPWYSFKLYNINYIISQLEFDKLIPQETIQGFEYLQICIEDFLSNIKKDSLNLNIHIEVFKNAKLKSEIIIRASPSYYKAPYYSNIAIKIDNEEQQIYINDNGYCYAKILLIIRLMFYDSQNILQKYELALVNWYHFKYPDTLAKLYIYNCPYVKLTNHYTLIPLNIISYDVHVVQDFNNDNTFL</sequence>
<keyword evidence="3" id="KW-1185">Reference proteome</keyword>
<comment type="caution">
    <text evidence="2">The sequence shown here is derived from an EMBL/GenBank/DDBJ whole genome shotgun (WGS) entry which is preliminary data.</text>
</comment>
<dbReference type="PROSITE" id="PS00028">
    <property type="entry name" value="ZINC_FINGER_C2H2_1"/>
    <property type="match status" value="1"/>
</dbReference>